<dbReference type="InterPro" id="IPR029063">
    <property type="entry name" value="SAM-dependent_MTases_sf"/>
</dbReference>
<dbReference type="Gene3D" id="3.40.50.150">
    <property type="entry name" value="Vaccinia Virus protein VP39"/>
    <property type="match status" value="1"/>
</dbReference>
<dbReference type="Gene3D" id="3.40.50.1820">
    <property type="entry name" value="alpha/beta hydrolase"/>
    <property type="match status" value="1"/>
</dbReference>
<evidence type="ECO:0000259" key="2">
    <source>
        <dbReference type="Pfam" id="PF12147"/>
    </source>
</evidence>
<dbReference type="Pfam" id="PF12146">
    <property type="entry name" value="Hydrolase_4"/>
    <property type="match status" value="1"/>
</dbReference>
<dbReference type="InterPro" id="IPR022744">
    <property type="entry name" value="MeTrfase_dom_put"/>
</dbReference>
<gene>
    <name evidence="3" type="ORF">FNV0519</name>
</gene>
<dbReference type="GO" id="GO:0008168">
    <property type="term" value="F:methyltransferase activity"/>
    <property type="evidence" value="ECO:0007669"/>
    <property type="project" value="UniProtKB-KW"/>
</dbReference>
<dbReference type="Proteomes" id="UP000006454">
    <property type="component" value="Unassembled WGS sequence"/>
</dbReference>
<reference evidence="3 4" key="1">
    <citation type="journal article" date="2003" name="Genome Res.">
        <title>Genome analysis of F. nucleatum sub spp vincentii and its comparison with the genome of F. nucleatum ATCC 25586.</title>
        <authorList>
            <person name="Kapatral V."/>
            <person name="Ivanova N."/>
            <person name="Anderson I."/>
            <person name="Reznik G."/>
            <person name="Bhattacharyya A."/>
            <person name="Gardner W.L."/>
            <person name="Mikhailova N."/>
            <person name="Lapidus A."/>
            <person name="Larsen N."/>
            <person name="D'Souza M."/>
            <person name="Walunas T."/>
            <person name="Haselkorn R."/>
            <person name="Overbeek R."/>
            <person name="Kyrpides N."/>
        </authorList>
    </citation>
    <scope>NUCLEOTIDE SEQUENCE [LARGE SCALE GENOMIC DNA]</scope>
    <source>
        <strain evidence="3 4">ATCC 49256</strain>
    </source>
</reference>
<evidence type="ECO:0000313" key="4">
    <source>
        <dbReference type="Proteomes" id="UP000006454"/>
    </source>
</evidence>
<dbReference type="SUPFAM" id="SSF53335">
    <property type="entry name" value="S-adenosyl-L-methionine-dependent methyltransferases"/>
    <property type="match status" value="1"/>
</dbReference>
<dbReference type="AlphaFoldDB" id="Q7P2E5"/>
<keyword evidence="3" id="KW-0808">Transferase</keyword>
<organism evidence="3 4">
    <name type="scientific">Fusobacterium vincentii ATCC 49256</name>
    <dbReference type="NCBI Taxonomy" id="209882"/>
    <lineage>
        <taxon>Bacteria</taxon>
        <taxon>Fusobacteriati</taxon>
        <taxon>Fusobacteriota</taxon>
        <taxon>Fusobacteriia</taxon>
        <taxon>Fusobacteriales</taxon>
        <taxon>Fusobacteriaceae</taxon>
        <taxon>Fusobacterium</taxon>
    </lineage>
</organism>
<protein>
    <submittedName>
        <fullName evidence="3">METHYLTRANSFERASE</fullName>
        <ecNumber evidence="3">2.1.1.-</ecNumber>
    </submittedName>
</protein>
<dbReference type="FunFam" id="3.40.50.1820:FF:000201">
    <property type="entry name" value="Alpha/beta fold hydrolase"/>
    <property type="match status" value="1"/>
</dbReference>
<dbReference type="EC" id="2.1.1.-" evidence="3"/>
<comment type="caution">
    <text evidence="3">The sequence shown here is derived from an EMBL/GenBank/DDBJ whole genome shotgun (WGS) entry which is preliminary data.</text>
</comment>
<dbReference type="InterPro" id="IPR051044">
    <property type="entry name" value="MAG_DAG_Lipase"/>
</dbReference>
<dbReference type="InterPro" id="IPR022742">
    <property type="entry name" value="Hydrolase_4"/>
</dbReference>
<feature type="domain" description="Methyltransferase" evidence="2">
    <location>
        <begin position="271"/>
        <end position="568"/>
    </location>
</feature>
<name>Q7P2E5_FUSVC</name>
<accession>Q7P2E5</accession>
<keyword evidence="3" id="KW-0489">Methyltransferase</keyword>
<dbReference type="Pfam" id="PF12147">
    <property type="entry name" value="Methyltransf_20"/>
    <property type="match status" value="1"/>
</dbReference>
<dbReference type="GO" id="GO:0032259">
    <property type="term" value="P:methylation"/>
    <property type="evidence" value="ECO:0007669"/>
    <property type="project" value="UniProtKB-KW"/>
</dbReference>
<proteinExistence type="predicted"/>
<dbReference type="EMBL" id="AABF01000121">
    <property type="protein sequence ID" value="EAA23500.1"/>
    <property type="molecule type" value="Genomic_DNA"/>
</dbReference>
<dbReference type="ESTHER" id="fusnv-q7p2e5">
    <property type="family name" value="Monoglyceridelipase_lysophospholip"/>
</dbReference>
<dbReference type="PANTHER" id="PTHR11614">
    <property type="entry name" value="PHOSPHOLIPASE-RELATED"/>
    <property type="match status" value="1"/>
</dbReference>
<dbReference type="SUPFAM" id="SSF53474">
    <property type="entry name" value="alpha/beta-Hydrolases"/>
    <property type="match status" value="1"/>
</dbReference>
<dbReference type="CDD" id="cd02440">
    <property type="entry name" value="AdoMet_MTases"/>
    <property type="match status" value="1"/>
</dbReference>
<sequence length="570" mass="66433">MGGDMENLFFNTFDGNKIFYRVWNFEKNKKTLIIIHRGHEHSERLSELTQDEKFLKYNIFAYDLRGHGYTEAKTSPNAMDYVRDLDFFVKHIKSEYQIKEEDIFIVANSIGGVILSAYVHDFAPNIAGIALLAPAFEIKLYIPFAKQLITLLTKIKKDAKVMSYVKAKVLTHDVEEQNKYNNDKLINKEINAKLLIDLANMGKRLVEDSMAIELPTIIFSAEKDYVVKNSAQKKFFLNLSSKKREFIELENFYHGIIFEKERQKVYKMLDDFIQDVFKNKNITLDVSPREFSRKEYERIALGEYPLSEKIFYSIQKFSMKTFGFLSKGMSLGLRYGFDSGISLDYIYKNQADEKLLLGKFIDRFYLNQIGWAGVRERKKNLLTLIEEKINNLGEENVKILDVAGGTGNYLFDIKEKYPKIHILINEFKKSNIEVGEEVIKKNNWKNISFVNYDCFDRETYKKIDYTPNIVIISGVFELFEDNNMLENTISGVAEILEKNGAVIYTGQPWHPQLKQIALVLNSHKGNDKSWLMRRRSEKELDGLFEKYNLNKEKMLIDNNGIFTVSLAELR</sequence>
<feature type="domain" description="Serine aminopeptidase S33" evidence="1">
    <location>
        <begin position="27"/>
        <end position="261"/>
    </location>
</feature>
<evidence type="ECO:0000259" key="1">
    <source>
        <dbReference type="Pfam" id="PF12146"/>
    </source>
</evidence>
<dbReference type="InterPro" id="IPR029058">
    <property type="entry name" value="AB_hydrolase_fold"/>
</dbReference>
<evidence type="ECO:0000313" key="3">
    <source>
        <dbReference type="EMBL" id="EAA23500.1"/>
    </source>
</evidence>